<feature type="binding site" evidence="10">
    <location>
        <begin position="206"/>
        <end position="207"/>
    </location>
    <ligand>
        <name>substrate</name>
    </ligand>
</feature>
<dbReference type="InterPro" id="IPR029001">
    <property type="entry name" value="ITPase-like_fam"/>
</dbReference>
<dbReference type="PANTHER" id="PTHR11067:SF9">
    <property type="entry name" value="INOSINE TRIPHOSPHATE PYROPHOSPHATASE"/>
    <property type="match status" value="1"/>
</dbReference>
<dbReference type="InterPro" id="IPR002637">
    <property type="entry name" value="RdgB/HAM1"/>
</dbReference>
<feature type="binding site" evidence="10">
    <location>
        <position position="94"/>
    </location>
    <ligand>
        <name>Mg(2+)</name>
        <dbReference type="ChEBI" id="CHEBI:18420"/>
    </ligand>
</feature>
<dbReference type="SUPFAM" id="SSF52972">
    <property type="entry name" value="ITPase-like"/>
    <property type="match status" value="1"/>
</dbReference>
<evidence type="ECO:0000256" key="7">
    <source>
        <dbReference type="ARBA" id="ARBA00023080"/>
    </source>
</evidence>
<feature type="active site" description="Proton acceptor" evidence="10">
    <location>
        <position position="94"/>
    </location>
</feature>
<evidence type="ECO:0000313" key="12">
    <source>
        <dbReference type="EMBL" id="QDU91199.1"/>
    </source>
</evidence>
<evidence type="ECO:0000256" key="2">
    <source>
        <dbReference type="ARBA" id="ARBA00011738"/>
    </source>
</evidence>
<dbReference type="Proteomes" id="UP000317429">
    <property type="component" value="Chromosome"/>
</dbReference>
<comment type="catalytic activity">
    <reaction evidence="8 10">
        <text>dITP + H2O = dIMP + diphosphate + H(+)</text>
        <dbReference type="Rhea" id="RHEA:28342"/>
        <dbReference type="ChEBI" id="CHEBI:15377"/>
        <dbReference type="ChEBI" id="CHEBI:15378"/>
        <dbReference type="ChEBI" id="CHEBI:33019"/>
        <dbReference type="ChEBI" id="CHEBI:61194"/>
        <dbReference type="ChEBI" id="CHEBI:61382"/>
        <dbReference type="EC" id="3.6.1.66"/>
    </reaction>
</comment>
<dbReference type="Pfam" id="PF01725">
    <property type="entry name" value="Ham1p_like"/>
    <property type="match status" value="1"/>
</dbReference>
<feature type="binding site" evidence="10">
    <location>
        <position position="65"/>
    </location>
    <ligand>
        <name>Mg(2+)</name>
        <dbReference type="ChEBI" id="CHEBI:18420"/>
    </ligand>
</feature>
<dbReference type="GO" id="GO:0005829">
    <property type="term" value="C:cytosol"/>
    <property type="evidence" value="ECO:0007669"/>
    <property type="project" value="TreeGrafter"/>
</dbReference>
<evidence type="ECO:0000256" key="10">
    <source>
        <dbReference type="HAMAP-Rule" id="MF_01405"/>
    </source>
</evidence>
<comment type="cofactor">
    <cofactor evidence="10">
        <name>Mg(2+)</name>
        <dbReference type="ChEBI" id="CHEBI:18420"/>
    </cofactor>
    <text evidence="10">Binds 1 Mg(2+) ion per subunit.</text>
</comment>
<evidence type="ECO:0000256" key="8">
    <source>
        <dbReference type="ARBA" id="ARBA00051875"/>
    </source>
</evidence>
<gene>
    <name evidence="12" type="ORF">Pla175_46190</name>
</gene>
<keyword evidence="6 10" id="KW-0460">Magnesium</keyword>
<evidence type="ECO:0000256" key="5">
    <source>
        <dbReference type="ARBA" id="ARBA00022801"/>
    </source>
</evidence>
<organism evidence="12 13">
    <name type="scientific">Pirellulimonas nuda</name>
    <dbReference type="NCBI Taxonomy" id="2528009"/>
    <lineage>
        <taxon>Bacteria</taxon>
        <taxon>Pseudomonadati</taxon>
        <taxon>Planctomycetota</taxon>
        <taxon>Planctomycetia</taxon>
        <taxon>Pirellulales</taxon>
        <taxon>Lacipirellulaceae</taxon>
        <taxon>Pirellulimonas</taxon>
    </lineage>
</organism>
<protein>
    <recommendedName>
        <fullName evidence="10">dITP/XTP pyrophosphatase</fullName>
        <ecNumber evidence="10">3.6.1.66</ecNumber>
    </recommendedName>
    <alternativeName>
        <fullName evidence="10">Non-canonical purine NTP pyrophosphatase</fullName>
    </alternativeName>
    <alternativeName>
        <fullName evidence="10">Non-standard purine NTP pyrophosphatase</fullName>
    </alternativeName>
    <alternativeName>
        <fullName evidence="10">Nucleoside-triphosphate diphosphatase</fullName>
    </alternativeName>
    <alternativeName>
        <fullName evidence="10">Nucleoside-triphosphate pyrophosphatase</fullName>
        <shortName evidence="10">NTPase</shortName>
    </alternativeName>
</protein>
<dbReference type="GO" id="GO:0036222">
    <property type="term" value="F:XTP diphosphatase activity"/>
    <property type="evidence" value="ECO:0007669"/>
    <property type="project" value="UniProtKB-UniRule"/>
</dbReference>
<comment type="subunit">
    <text evidence="2 10">Homodimer.</text>
</comment>
<dbReference type="GO" id="GO:0009117">
    <property type="term" value="P:nucleotide metabolic process"/>
    <property type="evidence" value="ECO:0007669"/>
    <property type="project" value="UniProtKB-KW"/>
</dbReference>
<keyword evidence="7 10" id="KW-0546">Nucleotide metabolism</keyword>
<feature type="binding site" evidence="10">
    <location>
        <begin position="32"/>
        <end position="37"/>
    </location>
    <ligand>
        <name>substrate</name>
    </ligand>
</feature>
<evidence type="ECO:0000256" key="4">
    <source>
        <dbReference type="ARBA" id="ARBA00022741"/>
    </source>
</evidence>
<comment type="catalytic activity">
    <reaction evidence="9 10">
        <text>XTP + H2O = XMP + diphosphate + H(+)</text>
        <dbReference type="Rhea" id="RHEA:28610"/>
        <dbReference type="ChEBI" id="CHEBI:15377"/>
        <dbReference type="ChEBI" id="CHEBI:15378"/>
        <dbReference type="ChEBI" id="CHEBI:33019"/>
        <dbReference type="ChEBI" id="CHEBI:57464"/>
        <dbReference type="ChEBI" id="CHEBI:61314"/>
        <dbReference type="EC" id="3.6.1.66"/>
    </reaction>
</comment>
<keyword evidence="13" id="KW-1185">Reference proteome</keyword>
<dbReference type="GO" id="GO:0009146">
    <property type="term" value="P:purine nucleoside triphosphate catabolic process"/>
    <property type="evidence" value="ECO:0007669"/>
    <property type="project" value="UniProtKB-UniRule"/>
</dbReference>
<dbReference type="InterPro" id="IPR020922">
    <property type="entry name" value="dITP/XTP_pyrophosphatase"/>
</dbReference>
<dbReference type="CDD" id="cd00515">
    <property type="entry name" value="HAM1"/>
    <property type="match status" value="1"/>
</dbReference>
<keyword evidence="4 10" id="KW-0547">Nucleotide-binding</keyword>
<comment type="function">
    <text evidence="10">Pyrophosphatase that catalyzes the hydrolysis of nucleoside triphosphates to their monophosphate derivatives, with a high preference for the non-canonical purine nucleotides XTP (xanthosine triphosphate), dITP (deoxyinosine triphosphate) and ITP. Seems to function as a house-cleaning enzyme that removes non-canonical purine nucleotides from the nucleotide pool, thus preventing their incorporation into DNA/RNA and avoiding chromosomal lesions.</text>
</comment>
<proteinExistence type="inferred from homology"/>
<dbReference type="HAMAP" id="MF_01405">
    <property type="entry name" value="Non_canon_purine_NTPase"/>
    <property type="match status" value="1"/>
</dbReference>
<dbReference type="PANTHER" id="PTHR11067">
    <property type="entry name" value="INOSINE TRIPHOSPHATE PYROPHOSPHATASE/HAM1 PROTEIN"/>
    <property type="match status" value="1"/>
</dbReference>
<dbReference type="AlphaFoldDB" id="A0A518DI98"/>
<feature type="binding site" evidence="10">
    <location>
        <begin position="178"/>
        <end position="181"/>
    </location>
    <ligand>
        <name>substrate</name>
    </ligand>
</feature>
<keyword evidence="3 10" id="KW-0479">Metal-binding</keyword>
<dbReference type="Gene3D" id="3.90.950.10">
    <property type="match status" value="1"/>
</dbReference>
<reference evidence="12 13" key="1">
    <citation type="submission" date="2019-02" db="EMBL/GenBank/DDBJ databases">
        <title>Deep-cultivation of Planctomycetes and their phenomic and genomic characterization uncovers novel biology.</title>
        <authorList>
            <person name="Wiegand S."/>
            <person name="Jogler M."/>
            <person name="Boedeker C."/>
            <person name="Pinto D."/>
            <person name="Vollmers J."/>
            <person name="Rivas-Marin E."/>
            <person name="Kohn T."/>
            <person name="Peeters S.H."/>
            <person name="Heuer A."/>
            <person name="Rast P."/>
            <person name="Oberbeckmann S."/>
            <person name="Bunk B."/>
            <person name="Jeske O."/>
            <person name="Meyerdierks A."/>
            <person name="Storesund J.E."/>
            <person name="Kallscheuer N."/>
            <person name="Luecker S."/>
            <person name="Lage O.M."/>
            <person name="Pohl T."/>
            <person name="Merkel B.J."/>
            <person name="Hornburger P."/>
            <person name="Mueller R.-W."/>
            <person name="Bruemmer F."/>
            <person name="Labrenz M."/>
            <person name="Spormann A.M."/>
            <person name="Op den Camp H."/>
            <person name="Overmann J."/>
            <person name="Amann R."/>
            <person name="Jetten M.S.M."/>
            <person name="Mascher T."/>
            <person name="Medema M.H."/>
            <person name="Devos D.P."/>
            <person name="Kaster A.-K."/>
            <person name="Ovreas L."/>
            <person name="Rohde M."/>
            <person name="Galperin M.Y."/>
            <person name="Jogler C."/>
        </authorList>
    </citation>
    <scope>NUCLEOTIDE SEQUENCE [LARGE SCALE GENOMIC DNA]</scope>
    <source>
        <strain evidence="12 13">Pla175</strain>
    </source>
</reference>
<sequence>MGPCLADGPNLATILGMNVEPTVDPPLLVIGTHNAKKGVELVELLAPHGVAVQTLAAFPEAVEVDETGATFAENARLKATEQAKALRCWVLADDSGLEVDALDGAPGVYSARFAGPACDDQANNRLLLEKLRATPAQRRGAQFVCSVALADPAGTVRAEASGLCRGRVLEALHGENGFGYDPLFLVREYHLTFGQLGREVKRTLSHRARALRAILPSVLSLVR</sequence>
<dbReference type="FunFam" id="3.90.950.10:FF:000001">
    <property type="entry name" value="dITP/XTP pyrophosphatase"/>
    <property type="match status" value="1"/>
</dbReference>
<evidence type="ECO:0000256" key="11">
    <source>
        <dbReference type="RuleBase" id="RU003781"/>
    </source>
</evidence>
<evidence type="ECO:0000256" key="9">
    <source>
        <dbReference type="ARBA" id="ARBA00052017"/>
    </source>
</evidence>
<feature type="binding site" evidence="10">
    <location>
        <position position="201"/>
    </location>
    <ligand>
        <name>substrate</name>
    </ligand>
</feature>
<evidence type="ECO:0000256" key="3">
    <source>
        <dbReference type="ARBA" id="ARBA00022723"/>
    </source>
</evidence>
<accession>A0A518DI98</accession>
<dbReference type="GO" id="GO:0035870">
    <property type="term" value="F:dITP diphosphatase activity"/>
    <property type="evidence" value="ECO:0007669"/>
    <property type="project" value="UniProtKB-UniRule"/>
</dbReference>
<dbReference type="EMBL" id="CP036291">
    <property type="protein sequence ID" value="QDU91199.1"/>
    <property type="molecule type" value="Genomic_DNA"/>
</dbReference>
<dbReference type="GO" id="GO:0000166">
    <property type="term" value="F:nucleotide binding"/>
    <property type="evidence" value="ECO:0007669"/>
    <property type="project" value="UniProtKB-KW"/>
</dbReference>
<evidence type="ECO:0000313" key="13">
    <source>
        <dbReference type="Proteomes" id="UP000317429"/>
    </source>
</evidence>
<evidence type="ECO:0000256" key="1">
    <source>
        <dbReference type="ARBA" id="ARBA00008023"/>
    </source>
</evidence>
<dbReference type="GO" id="GO:0046872">
    <property type="term" value="F:metal ion binding"/>
    <property type="evidence" value="ECO:0007669"/>
    <property type="project" value="UniProtKB-KW"/>
</dbReference>
<keyword evidence="5 10" id="KW-0378">Hydrolase</keyword>
<dbReference type="EC" id="3.6.1.66" evidence="10"/>
<dbReference type="KEGG" id="pnd:Pla175_46190"/>
<evidence type="ECO:0000256" key="6">
    <source>
        <dbReference type="ARBA" id="ARBA00022842"/>
    </source>
</evidence>
<comment type="similarity">
    <text evidence="1 10 11">Belongs to the HAM1 NTPase family.</text>
</comment>
<dbReference type="GO" id="GO:0017111">
    <property type="term" value="F:ribonucleoside triphosphate phosphatase activity"/>
    <property type="evidence" value="ECO:0007669"/>
    <property type="project" value="InterPro"/>
</dbReference>
<feature type="binding site" evidence="10">
    <location>
        <position position="95"/>
    </location>
    <ligand>
        <name>substrate</name>
    </ligand>
</feature>
<dbReference type="NCBIfam" id="TIGR00042">
    <property type="entry name" value="RdgB/HAM1 family non-canonical purine NTP pyrophosphatase"/>
    <property type="match status" value="1"/>
</dbReference>
<comment type="catalytic activity">
    <reaction evidence="10">
        <text>ITP + H2O = IMP + diphosphate + H(+)</text>
        <dbReference type="Rhea" id="RHEA:29399"/>
        <dbReference type="ChEBI" id="CHEBI:15377"/>
        <dbReference type="ChEBI" id="CHEBI:15378"/>
        <dbReference type="ChEBI" id="CHEBI:33019"/>
        <dbReference type="ChEBI" id="CHEBI:58053"/>
        <dbReference type="ChEBI" id="CHEBI:61402"/>
        <dbReference type="EC" id="3.6.1.66"/>
    </reaction>
</comment>
<dbReference type="GO" id="GO:0036220">
    <property type="term" value="F:ITP diphosphatase activity"/>
    <property type="evidence" value="ECO:0007669"/>
    <property type="project" value="UniProtKB-UniRule"/>
</dbReference>
<name>A0A518DI98_9BACT</name>